<evidence type="ECO:0000256" key="5">
    <source>
        <dbReference type="ARBA" id="ARBA00022519"/>
    </source>
</evidence>
<evidence type="ECO:0000256" key="7">
    <source>
        <dbReference type="ARBA" id="ARBA00022840"/>
    </source>
</evidence>
<protein>
    <submittedName>
        <fullName evidence="12">Peptide/nickel transport system ATP-binding protein</fullName>
    </submittedName>
</protein>
<sequence length="406" mass="43502">MASIQEPLLRVEDLKTHFFLDEGVVRAVDGVTFTVPRGKTVCVVGESGCGKSITARSVLGLVESPGRVVSGHVWWNPARLDAPAGAGAPAEAGPPAVRSAVPSAAEPAAGPTTRRRRGRPPRDDDPSGGSGPVDLAALDSRGEDLRRIRGNDISMVFQEPMASLSPMYTVAHQLTQAIRVHERADRQEAFERGVSLLSRVGIPRPEQRMDSYPFQLSGGMCQRVMIAIAIACGPSLLIADEPTTALDVTTQARIIDLLRDLQRATGMSMLFITHDLGVVAEVADEVVVMYLGTVVEQGGVDEIFHDPKHPYTRALLASIPTMGAGARRRPTSIRGQVPHPLRRPKGCPFHPRCDSAIPGLCDTVAPPTVDLGDGRRARCVLYDPKLVAEHTRPAPGDRTSDDGSQP</sequence>
<keyword evidence="8" id="KW-1278">Translocase</keyword>
<dbReference type="GO" id="GO:0015833">
    <property type="term" value="P:peptide transport"/>
    <property type="evidence" value="ECO:0007669"/>
    <property type="project" value="InterPro"/>
</dbReference>
<dbReference type="GO" id="GO:0005886">
    <property type="term" value="C:plasma membrane"/>
    <property type="evidence" value="ECO:0007669"/>
    <property type="project" value="UniProtKB-SubCell"/>
</dbReference>
<dbReference type="PROSITE" id="PS50893">
    <property type="entry name" value="ABC_TRANSPORTER_2"/>
    <property type="match status" value="1"/>
</dbReference>
<evidence type="ECO:0000256" key="2">
    <source>
        <dbReference type="ARBA" id="ARBA00005417"/>
    </source>
</evidence>
<dbReference type="PANTHER" id="PTHR43297:SF14">
    <property type="entry name" value="ATPASE AAA-TYPE CORE DOMAIN-CONTAINING PROTEIN"/>
    <property type="match status" value="1"/>
</dbReference>
<dbReference type="InterPro" id="IPR003593">
    <property type="entry name" value="AAA+_ATPase"/>
</dbReference>
<keyword evidence="9" id="KW-0472">Membrane</keyword>
<dbReference type="EMBL" id="JADBEM010000001">
    <property type="protein sequence ID" value="MBE1609225.1"/>
    <property type="molecule type" value="Genomic_DNA"/>
</dbReference>
<dbReference type="GO" id="GO:0016887">
    <property type="term" value="F:ATP hydrolysis activity"/>
    <property type="evidence" value="ECO:0007669"/>
    <property type="project" value="InterPro"/>
</dbReference>
<dbReference type="SUPFAM" id="SSF52540">
    <property type="entry name" value="P-loop containing nucleoside triphosphate hydrolases"/>
    <property type="match status" value="1"/>
</dbReference>
<keyword evidence="3" id="KW-0813">Transport</keyword>
<evidence type="ECO:0000313" key="12">
    <source>
        <dbReference type="EMBL" id="MBE1609225.1"/>
    </source>
</evidence>
<organism evidence="12 13">
    <name type="scientific">Actinopolymorpha pittospori</name>
    <dbReference type="NCBI Taxonomy" id="648752"/>
    <lineage>
        <taxon>Bacteria</taxon>
        <taxon>Bacillati</taxon>
        <taxon>Actinomycetota</taxon>
        <taxon>Actinomycetes</taxon>
        <taxon>Propionibacteriales</taxon>
        <taxon>Actinopolymorphaceae</taxon>
        <taxon>Actinopolymorpha</taxon>
    </lineage>
</organism>
<dbReference type="PANTHER" id="PTHR43297">
    <property type="entry name" value="OLIGOPEPTIDE TRANSPORT ATP-BINDING PROTEIN APPD"/>
    <property type="match status" value="1"/>
</dbReference>
<evidence type="ECO:0000256" key="8">
    <source>
        <dbReference type="ARBA" id="ARBA00022967"/>
    </source>
</evidence>
<dbReference type="NCBIfam" id="TIGR01727">
    <property type="entry name" value="oligo_HPY"/>
    <property type="match status" value="1"/>
</dbReference>
<evidence type="ECO:0000313" key="13">
    <source>
        <dbReference type="Proteomes" id="UP000638648"/>
    </source>
</evidence>
<keyword evidence="7 12" id="KW-0067">ATP-binding</keyword>
<keyword evidence="13" id="KW-1185">Reference proteome</keyword>
<dbReference type="AlphaFoldDB" id="A0A927REI7"/>
<evidence type="ECO:0000256" key="1">
    <source>
        <dbReference type="ARBA" id="ARBA00004202"/>
    </source>
</evidence>
<evidence type="ECO:0000256" key="4">
    <source>
        <dbReference type="ARBA" id="ARBA00022475"/>
    </source>
</evidence>
<dbReference type="InterPro" id="IPR027417">
    <property type="entry name" value="P-loop_NTPase"/>
</dbReference>
<dbReference type="Proteomes" id="UP000638648">
    <property type="component" value="Unassembled WGS sequence"/>
</dbReference>
<dbReference type="SMART" id="SM00382">
    <property type="entry name" value="AAA"/>
    <property type="match status" value="1"/>
</dbReference>
<evidence type="ECO:0000259" key="11">
    <source>
        <dbReference type="PROSITE" id="PS50893"/>
    </source>
</evidence>
<dbReference type="InterPro" id="IPR013563">
    <property type="entry name" value="Oligopep_ABC_C"/>
</dbReference>
<dbReference type="InterPro" id="IPR017871">
    <property type="entry name" value="ABC_transporter-like_CS"/>
</dbReference>
<reference evidence="12" key="1">
    <citation type="submission" date="2020-10" db="EMBL/GenBank/DDBJ databases">
        <title>Sequencing the genomes of 1000 actinobacteria strains.</title>
        <authorList>
            <person name="Klenk H.-P."/>
        </authorList>
    </citation>
    <scope>NUCLEOTIDE SEQUENCE</scope>
    <source>
        <strain evidence="12">DSM 45354</strain>
    </source>
</reference>
<proteinExistence type="inferred from homology"/>
<dbReference type="Pfam" id="PF00005">
    <property type="entry name" value="ABC_tran"/>
    <property type="match status" value="2"/>
</dbReference>
<feature type="domain" description="ABC transporter" evidence="11">
    <location>
        <begin position="9"/>
        <end position="316"/>
    </location>
</feature>
<dbReference type="PROSITE" id="PS00211">
    <property type="entry name" value="ABC_TRANSPORTER_1"/>
    <property type="match status" value="1"/>
</dbReference>
<comment type="subcellular location">
    <subcellularLocation>
        <location evidence="1">Cell membrane</location>
        <topology evidence="1">Peripheral membrane protein</topology>
    </subcellularLocation>
</comment>
<feature type="compositionally biased region" description="Low complexity" evidence="10">
    <location>
        <begin position="84"/>
        <end position="112"/>
    </location>
</feature>
<keyword evidence="5" id="KW-0997">Cell inner membrane</keyword>
<keyword evidence="4" id="KW-1003">Cell membrane</keyword>
<evidence type="ECO:0000256" key="3">
    <source>
        <dbReference type="ARBA" id="ARBA00022448"/>
    </source>
</evidence>
<name>A0A927REI7_9ACTN</name>
<dbReference type="GO" id="GO:0005524">
    <property type="term" value="F:ATP binding"/>
    <property type="evidence" value="ECO:0007669"/>
    <property type="project" value="UniProtKB-KW"/>
</dbReference>
<dbReference type="InterPro" id="IPR050388">
    <property type="entry name" value="ABC_Ni/Peptide_Import"/>
</dbReference>
<keyword evidence="6" id="KW-0547">Nucleotide-binding</keyword>
<evidence type="ECO:0000256" key="6">
    <source>
        <dbReference type="ARBA" id="ARBA00022741"/>
    </source>
</evidence>
<comment type="similarity">
    <text evidence="2">Belongs to the ABC transporter superfamily.</text>
</comment>
<dbReference type="Pfam" id="PF08352">
    <property type="entry name" value="oligo_HPY"/>
    <property type="match status" value="1"/>
</dbReference>
<dbReference type="RefSeq" id="WP_192752837.1">
    <property type="nucleotide sequence ID" value="NZ_BAABJL010000142.1"/>
</dbReference>
<evidence type="ECO:0000256" key="10">
    <source>
        <dbReference type="SAM" id="MobiDB-lite"/>
    </source>
</evidence>
<dbReference type="InterPro" id="IPR003439">
    <property type="entry name" value="ABC_transporter-like_ATP-bd"/>
</dbReference>
<gene>
    <name evidence="12" type="ORF">HEB94_006073</name>
</gene>
<accession>A0A927REI7</accession>
<feature type="region of interest" description="Disordered" evidence="10">
    <location>
        <begin position="84"/>
        <end position="141"/>
    </location>
</feature>
<evidence type="ECO:0000256" key="9">
    <source>
        <dbReference type="ARBA" id="ARBA00023136"/>
    </source>
</evidence>
<dbReference type="CDD" id="cd03257">
    <property type="entry name" value="ABC_NikE_OppD_transporters"/>
    <property type="match status" value="1"/>
</dbReference>
<dbReference type="Gene3D" id="3.40.50.300">
    <property type="entry name" value="P-loop containing nucleotide triphosphate hydrolases"/>
    <property type="match status" value="1"/>
</dbReference>
<comment type="caution">
    <text evidence="12">The sequence shown here is derived from an EMBL/GenBank/DDBJ whole genome shotgun (WGS) entry which is preliminary data.</text>
</comment>